<reference evidence="3 5" key="1">
    <citation type="journal article" date="2019" name="Sci. Rep.">
        <title>Orb-weaving spider Araneus ventricosus genome elucidates the spidroin gene catalogue.</title>
        <authorList>
            <person name="Kono N."/>
            <person name="Nakamura H."/>
            <person name="Ohtoshi R."/>
            <person name="Moran D.A.P."/>
            <person name="Shinohara A."/>
            <person name="Yoshida Y."/>
            <person name="Fujiwara M."/>
            <person name="Mori M."/>
            <person name="Tomita M."/>
            <person name="Arakawa K."/>
        </authorList>
    </citation>
    <scope>NUCLEOTIDE SEQUENCE [LARGE SCALE GENOMIC DNA]</scope>
</reference>
<dbReference type="EMBL" id="BGPR01216854">
    <property type="protein sequence ID" value="GBN54022.1"/>
    <property type="molecule type" value="Genomic_DNA"/>
</dbReference>
<keyword evidence="5" id="KW-1185">Reference proteome</keyword>
<evidence type="ECO:0000313" key="3">
    <source>
        <dbReference type="EMBL" id="GBN54022.1"/>
    </source>
</evidence>
<comment type="caution">
    <text evidence="3">The sequence shown here is derived from an EMBL/GenBank/DDBJ whole genome shotgun (WGS) entry which is preliminary data.</text>
</comment>
<protein>
    <submittedName>
        <fullName evidence="3">Uncharacterized protein</fullName>
    </submittedName>
</protein>
<proteinExistence type="predicted"/>
<sequence length="143" mass="16593">MFILNLKDTFGLVFKNESSALISRNKIGYLPLTLGTKPILRCDAAPTPHKHYIGQSSGSVLFYAEQHLREMIQDLSRRLHFTFLGIILILDHGNNAVWKHLYCISTRINSFTRHTSKQRNNDKLRWGNLYKISERYTDSIRAD</sequence>
<evidence type="ECO:0000313" key="5">
    <source>
        <dbReference type="Proteomes" id="UP000499080"/>
    </source>
</evidence>
<organism evidence="3 5">
    <name type="scientific">Araneus ventricosus</name>
    <name type="common">Orbweaver spider</name>
    <name type="synonym">Epeira ventricosa</name>
    <dbReference type="NCBI Taxonomy" id="182803"/>
    <lineage>
        <taxon>Eukaryota</taxon>
        <taxon>Metazoa</taxon>
        <taxon>Ecdysozoa</taxon>
        <taxon>Arthropoda</taxon>
        <taxon>Chelicerata</taxon>
        <taxon>Arachnida</taxon>
        <taxon>Araneae</taxon>
        <taxon>Araneomorphae</taxon>
        <taxon>Entelegynae</taxon>
        <taxon>Araneoidea</taxon>
        <taxon>Araneidae</taxon>
        <taxon>Araneus</taxon>
    </lineage>
</organism>
<evidence type="ECO:0000313" key="1">
    <source>
        <dbReference type="EMBL" id="GBN53962.1"/>
    </source>
</evidence>
<dbReference type="EMBL" id="BGPR01216829">
    <property type="protein sequence ID" value="GBN53971.1"/>
    <property type="molecule type" value="Genomic_DNA"/>
</dbReference>
<gene>
    <name evidence="3" type="ORF">AVEN_115901_1</name>
    <name evidence="4" type="ORF">AVEN_139031_1</name>
    <name evidence="1" type="ORF">AVEN_256381_1</name>
    <name evidence="2" type="ORF">AVEN_265389_1</name>
</gene>
<dbReference type="EMBL" id="BGPR01216825">
    <property type="protein sequence ID" value="GBN53962.1"/>
    <property type="molecule type" value="Genomic_DNA"/>
</dbReference>
<evidence type="ECO:0000313" key="2">
    <source>
        <dbReference type="EMBL" id="GBN53971.1"/>
    </source>
</evidence>
<name>A0A4Y2PSC9_ARAVE</name>
<dbReference type="Proteomes" id="UP000499080">
    <property type="component" value="Unassembled WGS sequence"/>
</dbReference>
<evidence type="ECO:0000313" key="4">
    <source>
        <dbReference type="EMBL" id="GBN54044.1"/>
    </source>
</evidence>
<dbReference type="EMBL" id="BGPR01216863">
    <property type="protein sequence ID" value="GBN54044.1"/>
    <property type="molecule type" value="Genomic_DNA"/>
</dbReference>
<dbReference type="AlphaFoldDB" id="A0A4Y2PSC9"/>
<accession>A0A4Y2PSC9</accession>